<dbReference type="GO" id="GO:0005886">
    <property type="term" value="C:plasma membrane"/>
    <property type="evidence" value="ECO:0007669"/>
    <property type="project" value="UniProtKB-SubCell"/>
</dbReference>
<evidence type="ECO:0000256" key="2">
    <source>
        <dbReference type="ARBA" id="ARBA00022475"/>
    </source>
</evidence>
<dbReference type="InterPro" id="IPR011050">
    <property type="entry name" value="Pectin_lyase_fold/virulence"/>
</dbReference>
<evidence type="ECO:0000256" key="5">
    <source>
        <dbReference type="ARBA" id="ARBA00022989"/>
    </source>
</evidence>
<keyword evidence="4" id="KW-0479">Metal-binding</keyword>
<dbReference type="SUPFAM" id="SSF49503">
    <property type="entry name" value="Cupredoxins"/>
    <property type="match status" value="1"/>
</dbReference>
<dbReference type="InterPro" id="IPR006626">
    <property type="entry name" value="PbH1"/>
</dbReference>
<organism evidence="11 12">
    <name type="scientific">Leptospira hartskeerlii</name>
    <dbReference type="NCBI Taxonomy" id="2023177"/>
    <lineage>
        <taxon>Bacteria</taxon>
        <taxon>Pseudomonadati</taxon>
        <taxon>Spirochaetota</taxon>
        <taxon>Spirochaetia</taxon>
        <taxon>Leptospirales</taxon>
        <taxon>Leptospiraceae</taxon>
        <taxon>Leptospira</taxon>
    </lineage>
</organism>
<dbReference type="GO" id="GO:0009055">
    <property type="term" value="F:electron transfer activity"/>
    <property type="evidence" value="ECO:0007669"/>
    <property type="project" value="InterPro"/>
</dbReference>
<feature type="domain" description="Cardiolipin synthase N-terminal" evidence="10">
    <location>
        <begin position="591"/>
        <end position="630"/>
    </location>
</feature>
<keyword evidence="3 8" id="KW-0812">Transmembrane</keyword>
<evidence type="ECO:0000256" key="7">
    <source>
        <dbReference type="ARBA" id="ARBA00023136"/>
    </source>
</evidence>
<dbReference type="PROSITE" id="PS51257">
    <property type="entry name" value="PROKAR_LIPOPROTEIN"/>
    <property type="match status" value="1"/>
</dbReference>
<accession>A0A2M9XDA6</accession>
<dbReference type="GO" id="GO:0005507">
    <property type="term" value="F:copper ion binding"/>
    <property type="evidence" value="ECO:0007669"/>
    <property type="project" value="InterPro"/>
</dbReference>
<dbReference type="InterPro" id="IPR008972">
    <property type="entry name" value="Cupredoxin"/>
</dbReference>
<dbReference type="Gene3D" id="2.60.40.420">
    <property type="entry name" value="Cupredoxins - blue copper proteins"/>
    <property type="match status" value="1"/>
</dbReference>
<evidence type="ECO:0000259" key="10">
    <source>
        <dbReference type="Pfam" id="PF13396"/>
    </source>
</evidence>
<feature type="transmembrane region" description="Helical" evidence="8">
    <location>
        <begin position="9"/>
        <end position="29"/>
    </location>
</feature>
<evidence type="ECO:0000259" key="9">
    <source>
        <dbReference type="Pfam" id="PF00127"/>
    </source>
</evidence>
<feature type="transmembrane region" description="Helical" evidence="8">
    <location>
        <begin position="610"/>
        <end position="629"/>
    </location>
</feature>
<evidence type="ECO:0000313" key="12">
    <source>
        <dbReference type="Proteomes" id="UP000232196"/>
    </source>
</evidence>
<feature type="transmembrane region" description="Helical" evidence="8">
    <location>
        <begin position="577"/>
        <end position="598"/>
    </location>
</feature>
<keyword evidence="12" id="KW-1185">Reference proteome</keyword>
<proteinExistence type="predicted"/>
<dbReference type="SUPFAM" id="SSF51126">
    <property type="entry name" value="Pectin lyase-like"/>
    <property type="match status" value="1"/>
</dbReference>
<dbReference type="RefSeq" id="WP_100706326.1">
    <property type="nucleotide sequence ID" value="NZ_NPDL01000001.1"/>
</dbReference>
<dbReference type="Pfam" id="PF13396">
    <property type="entry name" value="PLDc_N"/>
    <property type="match status" value="1"/>
</dbReference>
<evidence type="ECO:0000256" key="6">
    <source>
        <dbReference type="ARBA" id="ARBA00023008"/>
    </source>
</evidence>
<dbReference type="Gene3D" id="2.160.20.10">
    <property type="entry name" value="Single-stranded right-handed beta-helix, Pectin lyase-like"/>
    <property type="match status" value="1"/>
</dbReference>
<evidence type="ECO:0000256" key="3">
    <source>
        <dbReference type="ARBA" id="ARBA00022692"/>
    </source>
</evidence>
<sequence>MRETTSKVFYFSHLFLIMAGVSIAIVVFGCGSEDEKPNQGFAHVLMVDNAFSPPMQRIHVGGQVEFLNTGANPHNAISVDKSWSTEKNFGNIVMPSGAKVKITYPKEGVFPYFCSFHAAPDGSKGMVADIVVGDVPYNPAKRIGKQWKSVEKFSGRTLHVPKSYPTIQNAVDAAFPGDLILISEGIYYEEVIVTTPSLVLRGMDRNRTILDGQFQRGNGVMVVSADGVVVENMTARNYKLNGFFWTGVKGYRGSYLTAYNNGDYGIYAFDSINGVLEHSYASGSPDSGFYVGQCYPCKAILYDLISENSALGYSGSNAGGELYILSSVWKNNITGIAPNSLDTELLPPERETTIIGNLVYDNNNRSVPVKPFEYPSYGTGILIAGGQKNVIKKNVVIGNANYGISIFPNLEESLWLSHLNIVEDNIVYSSGLGDLVVSGPISIGNCFSNNKFQTSIPPLLEKTNPCSSRYRFPSGGELFPIFNAISLAIDASHGDYPKGDWRKQPIPPEQKTLPLGATSPVKPAVHPFEDFPLDLDHVALPEEATLVLAERTPKRGNIFGSFSLPKPLNLRVIIIRWLGYILPLILYVCLVSLSLKDLTLRSRSESKRTLWVLFTSLVPFVGGATYLLFGKSSYPKHIRYTLLGVGFGVYFVFLIYLGIELSGSAAPTDFGN</sequence>
<protein>
    <submittedName>
        <fullName evidence="11">Plastocyanin</fullName>
    </submittedName>
</protein>
<evidence type="ECO:0000256" key="4">
    <source>
        <dbReference type="ARBA" id="ARBA00022723"/>
    </source>
</evidence>
<keyword evidence="7 8" id="KW-0472">Membrane</keyword>
<dbReference type="InterPro" id="IPR012334">
    <property type="entry name" value="Pectin_lyas_fold"/>
</dbReference>
<feature type="domain" description="Blue (type 1) copper" evidence="9">
    <location>
        <begin position="50"/>
        <end position="132"/>
    </location>
</feature>
<feature type="transmembrane region" description="Helical" evidence="8">
    <location>
        <begin position="641"/>
        <end position="659"/>
    </location>
</feature>
<dbReference type="OrthoDB" id="339817at2"/>
<dbReference type="SMART" id="SM00710">
    <property type="entry name" value="PbH1"/>
    <property type="match status" value="5"/>
</dbReference>
<evidence type="ECO:0000256" key="8">
    <source>
        <dbReference type="SAM" id="Phobius"/>
    </source>
</evidence>
<dbReference type="EMBL" id="NPDN01000004">
    <property type="protein sequence ID" value="PJZ25683.1"/>
    <property type="molecule type" value="Genomic_DNA"/>
</dbReference>
<keyword evidence="6" id="KW-0186">Copper</keyword>
<dbReference type="InterPro" id="IPR027379">
    <property type="entry name" value="CLS_N"/>
</dbReference>
<comment type="subcellular location">
    <subcellularLocation>
        <location evidence="1">Cell membrane</location>
        <topology evidence="1">Multi-pass membrane protein</topology>
    </subcellularLocation>
</comment>
<keyword evidence="2" id="KW-1003">Cell membrane</keyword>
<name>A0A2M9XDA6_9LEPT</name>
<dbReference type="InterPro" id="IPR000923">
    <property type="entry name" value="BlueCu_1"/>
</dbReference>
<evidence type="ECO:0000313" key="11">
    <source>
        <dbReference type="EMBL" id="PJZ25683.1"/>
    </source>
</evidence>
<dbReference type="Proteomes" id="UP000232196">
    <property type="component" value="Unassembled WGS sequence"/>
</dbReference>
<gene>
    <name evidence="11" type="ORF">CH357_08505</name>
</gene>
<dbReference type="AlphaFoldDB" id="A0A2M9XDA6"/>
<dbReference type="Pfam" id="PF00127">
    <property type="entry name" value="Copper-bind"/>
    <property type="match status" value="1"/>
</dbReference>
<comment type="caution">
    <text evidence="11">The sequence shown here is derived from an EMBL/GenBank/DDBJ whole genome shotgun (WGS) entry which is preliminary data.</text>
</comment>
<reference evidence="11 12" key="1">
    <citation type="submission" date="2017-07" db="EMBL/GenBank/DDBJ databases">
        <title>Leptospira spp. isolated from tropical soils.</title>
        <authorList>
            <person name="Thibeaux R."/>
            <person name="Iraola G."/>
            <person name="Ferres I."/>
            <person name="Bierque E."/>
            <person name="Girault D."/>
            <person name="Soupe-Gilbert M.-E."/>
            <person name="Picardeau M."/>
            <person name="Goarant C."/>
        </authorList>
    </citation>
    <scope>NUCLEOTIDE SEQUENCE [LARGE SCALE GENOMIC DNA]</scope>
    <source>
        <strain evidence="11 12">MCA1-C-A1</strain>
    </source>
</reference>
<keyword evidence="5 8" id="KW-1133">Transmembrane helix</keyword>
<evidence type="ECO:0000256" key="1">
    <source>
        <dbReference type="ARBA" id="ARBA00004651"/>
    </source>
</evidence>